<keyword evidence="6" id="KW-0539">Nucleus</keyword>
<keyword evidence="4 7" id="KW-0863">Zinc-finger</keyword>
<sequence length="990" mass="115360">MNEIVKIEPMEHGYQKVKTEATETDSNMYSADLEYKDFFPIKDELVIKNGDSKVETETQETVLNIYSADFGYKDVKIEADDMNIKAERTEDDPNTCSVDFKLTNEELDIKEEDEALSRKVSESDLNQIRPGGHCHEELSANLYSNNYYNDINCDKFCPTNPMDDHSHGTCVHCNEEFTSETHFDDHIKMKHPEFAASVSNNIHECIHCAHKTTSERELSQHMLKHKTHLCIYCNSTFRLKVSLDEHVIKKHPEFIELVSSKIHECKYCTYKTAKKDRLDKHIYEHSPAEGSYEYNTCIHCNATFKIKRYLDNHTIKKHPDFISSVSTKIHNCKHCAYKTIYKKCLTLHMLKHTADSYSMRICCRYCNATYIYKRNLEDHILKKHPEFIASVSSKIHECKHCTYKTTFKQYLIRHMLKHSAADYPMRTKCSYCNATYTTKMDLDEHMLEMHSEFIALASSTIHECKHCSYKTSFKQSLTKHMLKHSAPDYPMRTKCSYCNATYTTKMNLDEHILRKHPEFTVSVSSKIYECKYCTYKTTRKHRFAEHMYEHSEAEVSYESNTCIHCNETFRQKLSLDVHVIKKHPEFISSVSSKVYECFHCAYKTIYKNHLAKHVLKHSWAEGSYEHNTCIHCNATFKTKEYLDNHTIKKHPDVLTSVSSKIHQCKYCTYKTTIANYLTKHMRSHPPAESTKCSYCNITYKTKRELDEHTLSNHLDLISTVSSKIRDCKYCTYKTTYKKYLTEHMLEHPTAEVMRTKCSYCNATYTSKTNLDEHTLTKHPGFTSSVSSKIHECKYCTYKTTLKHRLAKHIYEHPEADASYNYNTCVHCNAKFRLKLSLDYHVIKKHPEFVASVSSQIHECEYCSYKTTGKQRLAKHVLKHSLAEGSKPNTCKHCYATFKLKSSLDYHVAKKHPEFVASVSCKVHECKHCPYKTNKKRSLAKHIVKHSQPEGSYEQNTCIHCNATFKTKGYLDNHTNKEHSGIITSVSGKIQ</sequence>
<keyword evidence="5" id="KW-0862">Zinc</keyword>
<dbReference type="EMBL" id="CAKOFQ010007490">
    <property type="protein sequence ID" value="CAH2002296.1"/>
    <property type="molecule type" value="Genomic_DNA"/>
</dbReference>
<dbReference type="SUPFAM" id="SSF57667">
    <property type="entry name" value="beta-beta-alpha zinc fingers"/>
    <property type="match status" value="3"/>
</dbReference>
<dbReference type="PANTHER" id="PTHR24376">
    <property type="entry name" value="ZINC FINGER PROTEIN"/>
    <property type="match status" value="1"/>
</dbReference>
<evidence type="ECO:0000256" key="4">
    <source>
        <dbReference type="ARBA" id="ARBA00022771"/>
    </source>
</evidence>
<name>A0A9P0LNN3_ACAOB</name>
<dbReference type="PROSITE" id="PS00028">
    <property type="entry name" value="ZINC_FINGER_C2H2_1"/>
    <property type="match status" value="12"/>
</dbReference>
<evidence type="ECO:0000256" key="3">
    <source>
        <dbReference type="ARBA" id="ARBA00022737"/>
    </source>
</evidence>
<accession>A0A9P0LNN3</accession>
<comment type="subcellular location">
    <subcellularLocation>
        <location evidence="1">Nucleus</location>
    </subcellularLocation>
</comment>
<evidence type="ECO:0000256" key="7">
    <source>
        <dbReference type="PROSITE-ProRule" id="PRU00042"/>
    </source>
</evidence>
<dbReference type="InterPro" id="IPR013087">
    <property type="entry name" value="Znf_C2H2_type"/>
</dbReference>
<feature type="domain" description="C2H2-type" evidence="8">
    <location>
        <begin position="755"/>
        <end position="783"/>
    </location>
</feature>
<dbReference type="GO" id="GO:0005634">
    <property type="term" value="C:nucleus"/>
    <property type="evidence" value="ECO:0007669"/>
    <property type="project" value="UniProtKB-SubCell"/>
</dbReference>
<dbReference type="Proteomes" id="UP001152888">
    <property type="component" value="Unassembled WGS sequence"/>
</dbReference>
<comment type="caution">
    <text evidence="9">The sequence shown here is derived from an EMBL/GenBank/DDBJ whole genome shotgun (WGS) entry which is preliminary data.</text>
</comment>
<dbReference type="AlphaFoldDB" id="A0A9P0LNN3"/>
<reference evidence="9" key="1">
    <citation type="submission" date="2022-03" db="EMBL/GenBank/DDBJ databases">
        <authorList>
            <person name="Sayadi A."/>
        </authorList>
    </citation>
    <scope>NUCLEOTIDE SEQUENCE</scope>
</reference>
<dbReference type="GO" id="GO:0008270">
    <property type="term" value="F:zinc ion binding"/>
    <property type="evidence" value="ECO:0007669"/>
    <property type="project" value="UniProtKB-KW"/>
</dbReference>
<dbReference type="GO" id="GO:0000978">
    <property type="term" value="F:RNA polymerase II cis-regulatory region sequence-specific DNA binding"/>
    <property type="evidence" value="ECO:0007669"/>
    <property type="project" value="TreeGrafter"/>
</dbReference>
<keyword evidence="3" id="KW-0677">Repeat</keyword>
<dbReference type="Gene3D" id="3.30.160.60">
    <property type="entry name" value="Classic Zinc Finger"/>
    <property type="match status" value="12"/>
</dbReference>
<evidence type="ECO:0000313" key="10">
    <source>
        <dbReference type="Proteomes" id="UP001152888"/>
    </source>
</evidence>
<dbReference type="InterPro" id="IPR036236">
    <property type="entry name" value="Znf_C2H2_sf"/>
</dbReference>
<dbReference type="GO" id="GO:0001228">
    <property type="term" value="F:DNA-binding transcription activator activity, RNA polymerase II-specific"/>
    <property type="evidence" value="ECO:0007669"/>
    <property type="project" value="TreeGrafter"/>
</dbReference>
<evidence type="ECO:0000256" key="2">
    <source>
        <dbReference type="ARBA" id="ARBA00022723"/>
    </source>
</evidence>
<evidence type="ECO:0000256" key="6">
    <source>
        <dbReference type="ARBA" id="ARBA00023242"/>
    </source>
</evidence>
<dbReference type="PROSITE" id="PS50157">
    <property type="entry name" value="ZINC_FINGER_C2H2_2"/>
    <property type="match status" value="1"/>
</dbReference>
<dbReference type="SMART" id="SM00355">
    <property type="entry name" value="ZnF_C2H2"/>
    <property type="match status" value="25"/>
</dbReference>
<evidence type="ECO:0000256" key="5">
    <source>
        <dbReference type="ARBA" id="ARBA00022833"/>
    </source>
</evidence>
<organism evidence="9 10">
    <name type="scientific">Acanthoscelides obtectus</name>
    <name type="common">Bean weevil</name>
    <name type="synonym">Bruchus obtectus</name>
    <dbReference type="NCBI Taxonomy" id="200917"/>
    <lineage>
        <taxon>Eukaryota</taxon>
        <taxon>Metazoa</taxon>
        <taxon>Ecdysozoa</taxon>
        <taxon>Arthropoda</taxon>
        <taxon>Hexapoda</taxon>
        <taxon>Insecta</taxon>
        <taxon>Pterygota</taxon>
        <taxon>Neoptera</taxon>
        <taxon>Endopterygota</taxon>
        <taxon>Coleoptera</taxon>
        <taxon>Polyphaga</taxon>
        <taxon>Cucujiformia</taxon>
        <taxon>Chrysomeloidea</taxon>
        <taxon>Chrysomelidae</taxon>
        <taxon>Bruchinae</taxon>
        <taxon>Bruchini</taxon>
        <taxon>Acanthoscelides</taxon>
    </lineage>
</organism>
<gene>
    <name evidence="9" type="ORF">ACAOBT_LOCUS26718</name>
</gene>
<evidence type="ECO:0000256" key="1">
    <source>
        <dbReference type="ARBA" id="ARBA00004123"/>
    </source>
</evidence>
<evidence type="ECO:0000259" key="8">
    <source>
        <dbReference type="PROSITE" id="PS50157"/>
    </source>
</evidence>
<dbReference type="PANTHER" id="PTHR24376:SF216">
    <property type="entry name" value="ZINC FINGER PROTEIN 420-LIKE"/>
    <property type="match status" value="1"/>
</dbReference>
<keyword evidence="2" id="KW-0479">Metal-binding</keyword>
<evidence type="ECO:0000313" key="9">
    <source>
        <dbReference type="EMBL" id="CAH2002296.1"/>
    </source>
</evidence>
<dbReference type="OrthoDB" id="3561125at2759"/>
<keyword evidence="10" id="KW-1185">Reference proteome</keyword>
<protein>
    <recommendedName>
        <fullName evidence="8">C2H2-type domain-containing protein</fullName>
    </recommendedName>
</protein>
<proteinExistence type="predicted"/>